<comment type="caution">
    <text evidence="2">The sequence shown here is derived from an EMBL/GenBank/DDBJ whole genome shotgun (WGS) entry which is preliminary data.</text>
</comment>
<dbReference type="VEuPathDB" id="FungiDB:P168DRAFT_262654"/>
<sequence length="334" mass="36274">MHSTTNAYASEPAVPLLAHSLLQHDVATAGDQQNTESTPTNPSLSNRDWNLEHDIKNGVEYPSMGVFRLGTVIGFSFMKNDSKEGDDLDHVGQIPRYLLAARLQQSAQCSNTNPSAFIIYPAHFDAFSPEKLLESLLSASQSPTLSRSEAISRLDSVQLIPVFDFSAASQALHQIADSLSQQRQQPDHSITLIFAGLDSLTEGVIRASNAVRGAAVLTSVLRTLTQLSRTHSMYLSIMLVNTGGLGQLSPFYNPRPSTDDSQHHPAADDGSIHSIFRTSGAPLFPNLLAKTLDHGIDTHLLLSVVRGQARVVEVIKDRVGDGVGKWCVWRGELS</sequence>
<reference evidence="2" key="1">
    <citation type="submission" date="2016-12" db="EMBL/GenBank/DDBJ databases">
        <title>The genomes of Aspergillus section Nigri reveals drivers in fungal speciation.</title>
        <authorList>
            <consortium name="DOE Joint Genome Institute"/>
            <person name="Vesth T.C."/>
            <person name="Nybo J."/>
            <person name="Theobald S."/>
            <person name="Brandl J."/>
            <person name="Frisvad J.C."/>
            <person name="Nielsen K.F."/>
            <person name="Lyhne E.K."/>
            <person name="Kogle M.E."/>
            <person name="Kuo A."/>
            <person name="Riley R."/>
            <person name="Clum A."/>
            <person name="Nolan M."/>
            <person name="Lipzen A."/>
            <person name="Salamov A."/>
            <person name="Henrissat B."/>
            <person name="Wiebenga A."/>
            <person name="De vries R.P."/>
            <person name="Grigoriev I.V."/>
            <person name="Mortensen U.H."/>
            <person name="Andersen M.R."/>
            <person name="Baker S.E."/>
        </authorList>
    </citation>
    <scope>NUCLEOTIDE SEQUENCE</scope>
    <source>
        <strain evidence="2">IBT 28561</strain>
    </source>
</reference>
<dbReference type="EMBL" id="MSFM01000001">
    <property type="protein sequence ID" value="PKY08318.1"/>
    <property type="molecule type" value="Genomic_DNA"/>
</dbReference>
<evidence type="ECO:0000256" key="1">
    <source>
        <dbReference type="SAM" id="MobiDB-lite"/>
    </source>
</evidence>
<dbReference type="RefSeq" id="XP_024696912.1">
    <property type="nucleotide sequence ID" value="XM_024834756.1"/>
</dbReference>
<proteinExistence type="predicted"/>
<dbReference type="Proteomes" id="UP000234254">
    <property type="component" value="Unassembled WGS sequence"/>
</dbReference>
<dbReference type="GeneID" id="36542280"/>
<dbReference type="InterPro" id="IPR027417">
    <property type="entry name" value="P-loop_NTPase"/>
</dbReference>
<keyword evidence="3" id="KW-1185">Reference proteome</keyword>
<evidence type="ECO:0000313" key="3">
    <source>
        <dbReference type="Proteomes" id="UP000234254"/>
    </source>
</evidence>
<dbReference type="Gene3D" id="3.40.50.300">
    <property type="entry name" value="P-loop containing nucleotide triphosphate hydrolases"/>
    <property type="match status" value="1"/>
</dbReference>
<feature type="region of interest" description="Disordered" evidence="1">
    <location>
        <begin position="251"/>
        <end position="270"/>
    </location>
</feature>
<gene>
    <name evidence="2" type="ORF">P168DRAFT_262654</name>
</gene>
<evidence type="ECO:0000313" key="2">
    <source>
        <dbReference type="EMBL" id="PKY08318.1"/>
    </source>
</evidence>
<dbReference type="AlphaFoldDB" id="A0A2I1DEM3"/>
<accession>A0A2I1DEM3</accession>
<feature type="compositionally biased region" description="Basic and acidic residues" evidence="1">
    <location>
        <begin position="257"/>
        <end position="270"/>
    </location>
</feature>
<protein>
    <submittedName>
        <fullName evidence="2">Uncharacterized protein</fullName>
    </submittedName>
</protein>
<dbReference type="OrthoDB" id="4344093at2759"/>
<name>A0A2I1DEM3_ASPC2</name>
<feature type="region of interest" description="Disordered" evidence="1">
    <location>
        <begin position="30"/>
        <end position="49"/>
    </location>
</feature>
<feature type="compositionally biased region" description="Polar residues" evidence="1">
    <location>
        <begin position="30"/>
        <end position="48"/>
    </location>
</feature>
<organism evidence="2 3">
    <name type="scientific">Aspergillus campestris (strain IBT 28561)</name>
    <dbReference type="NCBI Taxonomy" id="1392248"/>
    <lineage>
        <taxon>Eukaryota</taxon>
        <taxon>Fungi</taxon>
        <taxon>Dikarya</taxon>
        <taxon>Ascomycota</taxon>
        <taxon>Pezizomycotina</taxon>
        <taxon>Eurotiomycetes</taxon>
        <taxon>Eurotiomycetidae</taxon>
        <taxon>Eurotiales</taxon>
        <taxon>Aspergillaceae</taxon>
        <taxon>Aspergillus</taxon>
        <taxon>Aspergillus subgen. Circumdati</taxon>
    </lineage>
</organism>